<dbReference type="EMBL" id="CAWVOK010000022">
    <property type="protein sequence ID" value="CAK8163046.1"/>
    <property type="molecule type" value="Genomic_DNA"/>
</dbReference>
<keyword evidence="7" id="KW-0547">Nucleotide-binding</keyword>
<dbReference type="RefSeq" id="WP_338364033.1">
    <property type="nucleotide sequence ID" value="NZ_CAWVOK010000022.1"/>
</dbReference>
<evidence type="ECO:0000256" key="9">
    <source>
        <dbReference type="ARBA" id="ARBA00022842"/>
    </source>
</evidence>
<dbReference type="SUPFAM" id="SSF52540">
    <property type="entry name" value="P-loop containing nucleoside triphosphate hydrolases"/>
    <property type="match status" value="1"/>
</dbReference>
<dbReference type="Proteomes" id="UP001314181">
    <property type="component" value="Unassembled WGS sequence"/>
</dbReference>
<accession>A0ABM9N839</accession>
<evidence type="ECO:0000256" key="7">
    <source>
        <dbReference type="ARBA" id="ARBA00022741"/>
    </source>
</evidence>
<name>A0ABM9N839_9RICK</name>
<evidence type="ECO:0000313" key="12">
    <source>
        <dbReference type="Proteomes" id="UP001314181"/>
    </source>
</evidence>
<proteinExistence type="inferred from homology"/>
<dbReference type="PANTHER" id="PTHR33540:SF2">
    <property type="entry name" value="TRNA THREONYLCARBAMOYLADENOSINE BIOSYNTHESIS PROTEIN TSAE"/>
    <property type="match status" value="1"/>
</dbReference>
<evidence type="ECO:0000256" key="8">
    <source>
        <dbReference type="ARBA" id="ARBA00022840"/>
    </source>
</evidence>
<sequence length="156" mass="17917">MNRKINSIHLTSLTKTKKLADAIAGYIKNNDCLAIKGDVGVGKTTFTSFLIKKITNSPNLVITSPTFTIINQYNYNNKQIWHCDLYRLHDYNDLVNIGILEPPKNTILIIEWPDLILQYMAKQPLLLCIDNIAAKKRVVNIYSIEEKWQQLSKLKI</sequence>
<dbReference type="InterPro" id="IPR003442">
    <property type="entry name" value="T6A_TsaE"/>
</dbReference>
<keyword evidence="5" id="KW-0819">tRNA processing</keyword>
<dbReference type="Pfam" id="PF02367">
    <property type="entry name" value="TsaE"/>
    <property type="match status" value="1"/>
</dbReference>
<comment type="subcellular location">
    <subcellularLocation>
        <location evidence="1">Cytoplasm</location>
    </subcellularLocation>
</comment>
<keyword evidence="4" id="KW-0963">Cytoplasm</keyword>
<dbReference type="InterPro" id="IPR027417">
    <property type="entry name" value="P-loop_NTPase"/>
</dbReference>
<evidence type="ECO:0000256" key="6">
    <source>
        <dbReference type="ARBA" id="ARBA00022723"/>
    </source>
</evidence>
<protein>
    <recommendedName>
        <fullName evidence="3">tRNA threonylcarbamoyladenosine biosynthesis protein TsaE</fullName>
    </recommendedName>
    <alternativeName>
        <fullName evidence="10">t(6)A37 threonylcarbamoyladenosine biosynthesis protein TsaE</fullName>
    </alternativeName>
</protein>
<evidence type="ECO:0000256" key="5">
    <source>
        <dbReference type="ARBA" id="ARBA00022694"/>
    </source>
</evidence>
<reference evidence="11 12" key="1">
    <citation type="submission" date="2024-01" db="EMBL/GenBank/DDBJ databases">
        <authorList>
            <person name="Kunselman E."/>
        </authorList>
    </citation>
    <scope>NUCLEOTIDE SEQUENCE [LARGE SCALE GENOMIC DNA]</scope>
    <source>
        <strain evidence="11">2 abalone samples</strain>
    </source>
</reference>
<comment type="caution">
    <text evidence="11">The sequence shown here is derived from an EMBL/GenBank/DDBJ whole genome shotgun (WGS) entry which is preliminary data.</text>
</comment>
<keyword evidence="6" id="KW-0479">Metal-binding</keyword>
<evidence type="ECO:0000256" key="10">
    <source>
        <dbReference type="ARBA" id="ARBA00032441"/>
    </source>
</evidence>
<keyword evidence="8" id="KW-0067">ATP-binding</keyword>
<dbReference type="Gene3D" id="3.40.50.300">
    <property type="entry name" value="P-loop containing nucleotide triphosphate hydrolases"/>
    <property type="match status" value="1"/>
</dbReference>
<evidence type="ECO:0000313" key="11">
    <source>
        <dbReference type="EMBL" id="CAK8163046.1"/>
    </source>
</evidence>
<organism evidence="11 12">
    <name type="scientific">Candidatus Xenohaliotis californiensis</name>
    <dbReference type="NCBI Taxonomy" id="84677"/>
    <lineage>
        <taxon>Bacteria</taxon>
        <taxon>Pseudomonadati</taxon>
        <taxon>Pseudomonadota</taxon>
        <taxon>Alphaproteobacteria</taxon>
        <taxon>Rickettsiales</taxon>
        <taxon>Anaplasmataceae</taxon>
        <taxon>Candidatus Xenohaliotis</taxon>
    </lineage>
</organism>
<gene>
    <name evidence="11" type="ORF">CAXC1_20003</name>
</gene>
<evidence type="ECO:0000256" key="3">
    <source>
        <dbReference type="ARBA" id="ARBA00019010"/>
    </source>
</evidence>
<comment type="similarity">
    <text evidence="2">Belongs to the TsaE family.</text>
</comment>
<keyword evidence="9" id="KW-0460">Magnesium</keyword>
<keyword evidence="12" id="KW-1185">Reference proteome</keyword>
<evidence type="ECO:0000256" key="2">
    <source>
        <dbReference type="ARBA" id="ARBA00007599"/>
    </source>
</evidence>
<dbReference type="PANTHER" id="PTHR33540">
    <property type="entry name" value="TRNA THREONYLCARBAMOYLADENOSINE BIOSYNTHESIS PROTEIN TSAE"/>
    <property type="match status" value="1"/>
</dbReference>
<evidence type="ECO:0000256" key="4">
    <source>
        <dbReference type="ARBA" id="ARBA00022490"/>
    </source>
</evidence>
<dbReference type="NCBIfam" id="TIGR00150">
    <property type="entry name" value="T6A_YjeE"/>
    <property type="match status" value="1"/>
</dbReference>
<evidence type="ECO:0000256" key="1">
    <source>
        <dbReference type="ARBA" id="ARBA00004496"/>
    </source>
</evidence>